<reference evidence="1 2" key="1">
    <citation type="submission" date="2024-09" db="EMBL/GenBank/DDBJ databases">
        <title>Itraconazole resistance in Madurella fahalii resulting from another homologue of gene encoding cytochrome P450 14-alpha sterol demethylase (CYP51).</title>
        <authorList>
            <person name="Yoshioka I."/>
            <person name="Fahal A.H."/>
            <person name="Kaneko S."/>
            <person name="Yaguchi T."/>
        </authorList>
    </citation>
    <scope>NUCLEOTIDE SEQUENCE [LARGE SCALE GENOMIC DNA]</scope>
    <source>
        <strain evidence="1 2">IFM 68171</strain>
    </source>
</reference>
<comment type="caution">
    <text evidence="1">The sequence shown here is derived from an EMBL/GenBank/DDBJ whole genome shotgun (WGS) entry which is preliminary data.</text>
</comment>
<dbReference type="Proteomes" id="UP001628179">
    <property type="component" value="Unassembled WGS sequence"/>
</dbReference>
<accession>A0ABQ0GFV6</accession>
<keyword evidence="2" id="KW-1185">Reference proteome</keyword>
<dbReference type="EMBL" id="BAAFSV010000003">
    <property type="protein sequence ID" value="GAB1316440.1"/>
    <property type="molecule type" value="Genomic_DNA"/>
</dbReference>
<evidence type="ECO:0000313" key="1">
    <source>
        <dbReference type="EMBL" id="GAB1316440.1"/>
    </source>
</evidence>
<name>A0ABQ0GFV6_9PEZI</name>
<dbReference type="InterPro" id="IPR053037">
    <property type="entry name" value="Pericyclase_pydY-like"/>
</dbReference>
<dbReference type="RefSeq" id="XP_070918171.1">
    <property type="nucleotide sequence ID" value="XM_071062070.1"/>
</dbReference>
<dbReference type="PANTHER" id="PTHR38115">
    <property type="entry name" value="LIPOCALIN-LIKE DOMAIN-CONTAINING PROTEIN"/>
    <property type="match status" value="1"/>
</dbReference>
<sequence>MATPAEIMLDKLDGQWAMNHDLSDNTDPMLTLQGIPWLAELQRGASLRL</sequence>
<dbReference type="GeneID" id="98177393"/>
<proteinExistence type="predicted"/>
<protein>
    <submittedName>
        <fullName evidence="1">Uncharacterized protein</fullName>
    </submittedName>
</protein>
<gene>
    <name evidence="1" type="ORF">MFIFM68171_06650</name>
</gene>
<evidence type="ECO:0000313" key="2">
    <source>
        <dbReference type="Proteomes" id="UP001628179"/>
    </source>
</evidence>
<organism evidence="1 2">
    <name type="scientific">Madurella fahalii</name>
    <dbReference type="NCBI Taxonomy" id="1157608"/>
    <lineage>
        <taxon>Eukaryota</taxon>
        <taxon>Fungi</taxon>
        <taxon>Dikarya</taxon>
        <taxon>Ascomycota</taxon>
        <taxon>Pezizomycotina</taxon>
        <taxon>Sordariomycetes</taxon>
        <taxon>Sordariomycetidae</taxon>
        <taxon>Sordariales</taxon>
        <taxon>Sordariales incertae sedis</taxon>
        <taxon>Madurella</taxon>
    </lineage>
</organism>
<dbReference type="PANTHER" id="PTHR38115:SF1">
    <property type="entry name" value="LIPOCALIN-LIKE DOMAIN-CONTAINING PROTEIN"/>
    <property type="match status" value="1"/>
</dbReference>